<dbReference type="InterPro" id="IPR002885">
    <property type="entry name" value="PPR_rpt"/>
</dbReference>
<dbReference type="InterPro" id="IPR046849">
    <property type="entry name" value="E2_motif"/>
</dbReference>
<dbReference type="AlphaFoldDB" id="A0A8J5F8B2"/>
<evidence type="ECO:0000256" key="1">
    <source>
        <dbReference type="ARBA" id="ARBA00022737"/>
    </source>
</evidence>
<feature type="repeat" description="PPR" evidence="2">
    <location>
        <begin position="325"/>
        <end position="360"/>
    </location>
</feature>
<evidence type="ECO:0000259" key="3">
    <source>
        <dbReference type="Pfam" id="PF14432"/>
    </source>
</evidence>
<dbReference type="GO" id="GO:0008270">
    <property type="term" value="F:zinc ion binding"/>
    <property type="evidence" value="ECO:0007669"/>
    <property type="project" value="InterPro"/>
</dbReference>
<proteinExistence type="predicted"/>
<dbReference type="FunFam" id="1.25.40.10:FF:000184">
    <property type="entry name" value="Pentatricopeptide repeat-containing protein, chloroplastic"/>
    <property type="match status" value="1"/>
</dbReference>
<evidence type="ECO:0000313" key="5">
    <source>
        <dbReference type="Proteomes" id="UP000734854"/>
    </source>
</evidence>
<dbReference type="PANTHER" id="PTHR47926">
    <property type="entry name" value="PENTATRICOPEPTIDE REPEAT-CONTAINING PROTEIN"/>
    <property type="match status" value="1"/>
</dbReference>
<dbReference type="EMBL" id="JACMSC010000016">
    <property type="protein sequence ID" value="KAG6481423.1"/>
    <property type="molecule type" value="Genomic_DNA"/>
</dbReference>
<dbReference type="InterPro" id="IPR011990">
    <property type="entry name" value="TPR-like_helical_dom_sf"/>
</dbReference>
<dbReference type="NCBIfam" id="TIGR00756">
    <property type="entry name" value="PPR"/>
    <property type="match status" value="4"/>
</dbReference>
<evidence type="ECO:0000256" key="2">
    <source>
        <dbReference type="PROSITE-ProRule" id="PRU00708"/>
    </source>
</evidence>
<accession>A0A8J5F8B2</accession>
<keyword evidence="1" id="KW-0677">Repeat</keyword>
<dbReference type="Pfam" id="PF20430">
    <property type="entry name" value="Eplus_motif"/>
    <property type="match status" value="1"/>
</dbReference>
<dbReference type="PANTHER" id="PTHR47926:SF537">
    <property type="entry name" value="PENTACOTRIPEPTIDE-REPEAT REGION OF PRORP DOMAIN-CONTAINING PROTEIN"/>
    <property type="match status" value="1"/>
</dbReference>
<dbReference type="Pfam" id="PF13041">
    <property type="entry name" value="PPR_2"/>
    <property type="match status" value="2"/>
</dbReference>
<keyword evidence="5" id="KW-1185">Reference proteome</keyword>
<feature type="repeat" description="PPR" evidence="2">
    <location>
        <begin position="290"/>
        <end position="324"/>
    </location>
</feature>
<dbReference type="Pfam" id="PF14432">
    <property type="entry name" value="DYW_deaminase"/>
    <property type="match status" value="1"/>
</dbReference>
<feature type="repeat" description="PPR" evidence="2">
    <location>
        <begin position="190"/>
        <end position="220"/>
    </location>
</feature>
<dbReference type="SUPFAM" id="SSF48452">
    <property type="entry name" value="TPR-like"/>
    <property type="match status" value="1"/>
</dbReference>
<dbReference type="Gene3D" id="1.25.40.10">
    <property type="entry name" value="Tetratricopeptide repeat domain"/>
    <property type="match status" value="4"/>
</dbReference>
<evidence type="ECO:0000313" key="4">
    <source>
        <dbReference type="EMBL" id="KAG6481423.1"/>
    </source>
</evidence>
<dbReference type="PROSITE" id="PS51375">
    <property type="entry name" value="PPR"/>
    <property type="match status" value="4"/>
</dbReference>
<feature type="repeat" description="PPR" evidence="2">
    <location>
        <begin position="86"/>
        <end position="120"/>
    </location>
</feature>
<dbReference type="FunFam" id="1.25.40.10:FF:000344">
    <property type="entry name" value="Pentatricopeptide repeat-containing protein"/>
    <property type="match status" value="1"/>
</dbReference>
<dbReference type="Proteomes" id="UP000734854">
    <property type="component" value="Unassembled WGS sequence"/>
</dbReference>
<feature type="domain" description="DYW" evidence="3">
    <location>
        <begin position="505"/>
        <end position="597"/>
    </location>
</feature>
<reference evidence="4 5" key="1">
    <citation type="submission" date="2020-08" db="EMBL/GenBank/DDBJ databases">
        <title>Plant Genome Project.</title>
        <authorList>
            <person name="Zhang R.-G."/>
        </authorList>
    </citation>
    <scope>NUCLEOTIDE SEQUENCE [LARGE SCALE GENOMIC DNA]</scope>
    <source>
        <tissue evidence="4">Rhizome</tissue>
    </source>
</reference>
<dbReference type="GO" id="GO:0009451">
    <property type="term" value="P:RNA modification"/>
    <property type="evidence" value="ECO:0007669"/>
    <property type="project" value="InterPro"/>
</dbReference>
<dbReference type="InterPro" id="IPR046848">
    <property type="entry name" value="E_motif"/>
</dbReference>
<dbReference type="InterPro" id="IPR032867">
    <property type="entry name" value="DYW_dom"/>
</dbReference>
<comment type="caution">
    <text evidence="4">The sequence shown here is derived from an EMBL/GenBank/DDBJ whole genome shotgun (WGS) entry which is preliminary data.</text>
</comment>
<gene>
    <name evidence="4" type="ORF">ZIOFF_058024</name>
</gene>
<name>A0A8J5F8B2_ZINOF</name>
<dbReference type="Pfam" id="PF01535">
    <property type="entry name" value="PPR"/>
    <property type="match status" value="1"/>
</dbReference>
<dbReference type="InterPro" id="IPR046960">
    <property type="entry name" value="PPR_At4g14850-like_plant"/>
</dbReference>
<organism evidence="4 5">
    <name type="scientific">Zingiber officinale</name>
    <name type="common">Ginger</name>
    <name type="synonym">Amomum zingiber</name>
    <dbReference type="NCBI Taxonomy" id="94328"/>
    <lineage>
        <taxon>Eukaryota</taxon>
        <taxon>Viridiplantae</taxon>
        <taxon>Streptophyta</taxon>
        <taxon>Embryophyta</taxon>
        <taxon>Tracheophyta</taxon>
        <taxon>Spermatophyta</taxon>
        <taxon>Magnoliopsida</taxon>
        <taxon>Liliopsida</taxon>
        <taxon>Zingiberales</taxon>
        <taxon>Zingiberaceae</taxon>
        <taxon>Zingiber</taxon>
    </lineage>
</organism>
<dbReference type="Pfam" id="PF20431">
    <property type="entry name" value="E_motif"/>
    <property type="match status" value="1"/>
</dbReference>
<sequence>MSARHTGFIVCRRRPAAPSSCHLERHRRCRFSSLTELKKTHAKLLRCGELDDSLIAGKLVADIAISDPSNLPYARALFARIPPPLNAFIWNSMIRGYAHSSSPEESLSLFRSMVARGYAPNNYTFPFLLRAAARLPDNSSSVGLSLHASLVRRGLDCLDPFIVTSLVSLYASIGSVDDAHKVFDGSPHKDVTAWNALLKGYIACDRHADALRLFRQMHGRVDADEITMLSVVAACAHIGARGIGRWIHAHIGRNRMRMTLNLATALVNMYARCGEIESARWVFDRIPEKDVRAWSAMISGLALHGLAKEALEHFAEMQIAGVDPDSVTLTGMLSACSHAGLVDEGLRVLKRMKVDYGVEPTIEHYGCAVDLLARAGRLDAALDLIETSPVRADVVTWGALLVACRVHKNLDLGKRVAREMLDLDPHHAGARVFLSNVYAASGDWNRVQEVRSLMKERKVYKPPGWSSIEMAGTVHEFLSGDRSHPQSDRIYMMIDEIGKAASQKGHRAATSSVALDVDEEDKEVCVREHSEKLAVAFGLINARPGDAIMIVKNLRICEDCHGVMKLVSDVYGRVVVVRDRNRFHHFQNGACSCNDFW</sequence>
<protein>
    <recommendedName>
        <fullName evidence="3">DYW domain-containing protein</fullName>
    </recommendedName>
</protein>
<dbReference type="GO" id="GO:0003723">
    <property type="term" value="F:RNA binding"/>
    <property type="evidence" value="ECO:0007669"/>
    <property type="project" value="InterPro"/>
</dbReference>